<evidence type="ECO:0000256" key="3">
    <source>
        <dbReference type="ARBA" id="ARBA00022691"/>
    </source>
</evidence>
<evidence type="ECO:0000313" key="8">
    <source>
        <dbReference type="Proteomes" id="UP001280121"/>
    </source>
</evidence>
<dbReference type="InterPro" id="IPR012967">
    <property type="entry name" value="COMT_dimerisation"/>
</dbReference>
<dbReference type="InterPro" id="IPR016461">
    <property type="entry name" value="COMT-like"/>
</dbReference>
<dbReference type="AlphaFoldDB" id="A0AAE0CKN1"/>
<dbReference type="Gene3D" id="3.40.50.150">
    <property type="entry name" value="Vaccinia Virus protein VP39"/>
    <property type="match status" value="1"/>
</dbReference>
<dbReference type="InterPro" id="IPR036388">
    <property type="entry name" value="WH-like_DNA-bd_sf"/>
</dbReference>
<accession>A0AAE0CKN1</accession>
<name>A0AAE0CKN1_9ROSI</name>
<dbReference type="GO" id="GO:0046983">
    <property type="term" value="F:protein dimerization activity"/>
    <property type="evidence" value="ECO:0007669"/>
    <property type="project" value="InterPro"/>
</dbReference>
<sequence length="366" mass="40577">MSREMAPSVETQPKPNTQQEVEEEEAYFSYANNLAMSVVIPMAMRTAVELDVFEIIGKAGPAAKLSASDIATQIPTTNPNAPNMLDRILRLLTSYRVLDCSISGRERLYGISRVSKYFVNNEDGVSLAPFLLLPLQSVYLESWPKLKDAIIEAGTPFEMINGMHLFEYAAANPGFNQVYNKGVFNYTTIVMKKTLESYRGFEQFQQLVDVGGGIGVTLGLITSKYPHIKAINFDLPHVIKDAPSYPGVEHLSGDMFQSVPKGDAIVLKSVLDCWGDNHCLRLLKNCYKAIPEDGKVIVMNGVLPLEPETSESARDISLLHVRLMIQDDGATERTKEEFIALATGSGFKGISFVGCVCNYYIMEFFK</sequence>
<dbReference type="FunFam" id="3.40.50.150:FF:000061">
    <property type="entry name" value="Caffeic acid O-methyltransferase"/>
    <property type="match status" value="1"/>
</dbReference>
<keyword evidence="2" id="KW-0808">Transferase</keyword>
<dbReference type="GO" id="GO:0008171">
    <property type="term" value="F:O-methyltransferase activity"/>
    <property type="evidence" value="ECO:0007669"/>
    <property type="project" value="InterPro"/>
</dbReference>
<evidence type="ECO:0000259" key="5">
    <source>
        <dbReference type="Pfam" id="PF00891"/>
    </source>
</evidence>
<feature type="domain" description="O-methyltransferase C-terminal" evidence="5">
    <location>
        <begin position="143"/>
        <end position="348"/>
    </location>
</feature>
<evidence type="ECO:0000313" key="7">
    <source>
        <dbReference type="EMBL" id="KAK2654626.1"/>
    </source>
</evidence>
<keyword evidence="1" id="KW-0489">Methyltransferase</keyword>
<feature type="domain" description="O-methyltransferase dimerisation" evidence="6">
    <location>
        <begin position="34"/>
        <end position="120"/>
    </location>
</feature>
<dbReference type="Pfam" id="PF08100">
    <property type="entry name" value="Dimerisation"/>
    <property type="match status" value="1"/>
</dbReference>
<protein>
    <submittedName>
        <fullName evidence="7">Uncharacterized protein</fullName>
    </submittedName>
</protein>
<reference evidence="7" key="1">
    <citation type="journal article" date="2023" name="Plant J.">
        <title>Genome sequences and population genomics provide insights into the demographic history, inbreeding, and mutation load of two 'living fossil' tree species of Dipteronia.</title>
        <authorList>
            <person name="Feng Y."/>
            <person name="Comes H.P."/>
            <person name="Chen J."/>
            <person name="Zhu S."/>
            <person name="Lu R."/>
            <person name="Zhang X."/>
            <person name="Li P."/>
            <person name="Qiu J."/>
            <person name="Olsen K.M."/>
            <person name="Qiu Y."/>
        </authorList>
    </citation>
    <scope>NUCLEOTIDE SEQUENCE</scope>
    <source>
        <strain evidence="7">KIB01</strain>
    </source>
</reference>
<keyword evidence="3" id="KW-0949">S-adenosyl-L-methionine</keyword>
<dbReference type="EMBL" id="JANJYI010000004">
    <property type="protein sequence ID" value="KAK2654626.1"/>
    <property type="molecule type" value="Genomic_DNA"/>
</dbReference>
<gene>
    <name evidence="7" type="ORF">Ddye_014482</name>
</gene>
<dbReference type="Gene3D" id="1.10.10.10">
    <property type="entry name" value="Winged helix-like DNA-binding domain superfamily/Winged helix DNA-binding domain"/>
    <property type="match status" value="1"/>
</dbReference>
<dbReference type="InterPro" id="IPR029063">
    <property type="entry name" value="SAM-dependent_MTases_sf"/>
</dbReference>
<dbReference type="GO" id="GO:0032259">
    <property type="term" value="P:methylation"/>
    <property type="evidence" value="ECO:0007669"/>
    <property type="project" value="UniProtKB-KW"/>
</dbReference>
<organism evidence="7 8">
    <name type="scientific">Dipteronia dyeriana</name>
    <dbReference type="NCBI Taxonomy" id="168575"/>
    <lineage>
        <taxon>Eukaryota</taxon>
        <taxon>Viridiplantae</taxon>
        <taxon>Streptophyta</taxon>
        <taxon>Embryophyta</taxon>
        <taxon>Tracheophyta</taxon>
        <taxon>Spermatophyta</taxon>
        <taxon>Magnoliopsida</taxon>
        <taxon>eudicotyledons</taxon>
        <taxon>Gunneridae</taxon>
        <taxon>Pentapetalae</taxon>
        <taxon>rosids</taxon>
        <taxon>malvids</taxon>
        <taxon>Sapindales</taxon>
        <taxon>Sapindaceae</taxon>
        <taxon>Hippocastanoideae</taxon>
        <taxon>Acereae</taxon>
        <taxon>Dipteronia</taxon>
    </lineage>
</organism>
<keyword evidence="8" id="KW-1185">Reference proteome</keyword>
<proteinExistence type="predicted"/>
<dbReference type="InterPro" id="IPR036390">
    <property type="entry name" value="WH_DNA-bd_sf"/>
</dbReference>
<dbReference type="SUPFAM" id="SSF46785">
    <property type="entry name" value="Winged helix' DNA-binding domain"/>
    <property type="match status" value="1"/>
</dbReference>
<feature type="region of interest" description="Disordered" evidence="4">
    <location>
        <begin position="1"/>
        <end position="21"/>
    </location>
</feature>
<evidence type="ECO:0000256" key="2">
    <source>
        <dbReference type="ARBA" id="ARBA00022679"/>
    </source>
</evidence>
<evidence type="ECO:0000259" key="6">
    <source>
        <dbReference type="Pfam" id="PF08100"/>
    </source>
</evidence>
<dbReference type="PIRSF" id="PIRSF005739">
    <property type="entry name" value="O-mtase"/>
    <property type="match status" value="1"/>
</dbReference>
<comment type="caution">
    <text evidence="7">The sequence shown here is derived from an EMBL/GenBank/DDBJ whole genome shotgun (WGS) entry which is preliminary data.</text>
</comment>
<dbReference type="SUPFAM" id="SSF53335">
    <property type="entry name" value="S-adenosyl-L-methionine-dependent methyltransferases"/>
    <property type="match status" value="1"/>
</dbReference>
<dbReference type="Pfam" id="PF00891">
    <property type="entry name" value="Methyltransf_2"/>
    <property type="match status" value="1"/>
</dbReference>
<dbReference type="FunFam" id="1.10.10.10:FF:000357">
    <property type="entry name" value="Caffeic acid 3-O-methyltransferase"/>
    <property type="match status" value="1"/>
</dbReference>
<dbReference type="PROSITE" id="PS51683">
    <property type="entry name" value="SAM_OMT_II"/>
    <property type="match status" value="1"/>
</dbReference>
<dbReference type="InterPro" id="IPR001077">
    <property type="entry name" value="COMT_C"/>
</dbReference>
<feature type="compositionally biased region" description="Polar residues" evidence="4">
    <location>
        <begin position="9"/>
        <end position="19"/>
    </location>
</feature>
<evidence type="ECO:0000256" key="4">
    <source>
        <dbReference type="SAM" id="MobiDB-lite"/>
    </source>
</evidence>
<dbReference type="Proteomes" id="UP001280121">
    <property type="component" value="Unassembled WGS sequence"/>
</dbReference>
<dbReference type="PANTHER" id="PTHR11746">
    <property type="entry name" value="O-METHYLTRANSFERASE"/>
    <property type="match status" value="1"/>
</dbReference>
<evidence type="ECO:0000256" key="1">
    <source>
        <dbReference type="ARBA" id="ARBA00022603"/>
    </source>
</evidence>